<name>A0A2K3NZV9_TRIPR</name>
<dbReference type="ExpressionAtlas" id="A0A2K3NZV9">
    <property type="expression patterns" value="baseline"/>
</dbReference>
<reference evidence="1 2" key="1">
    <citation type="journal article" date="2014" name="Am. J. Bot.">
        <title>Genome assembly and annotation for red clover (Trifolium pratense; Fabaceae).</title>
        <authorList>
            <person name="Istvanek J."/>
            <person name="Jaros M."/>
            <person name="Krenek A."/>
            <person name="Repkova J."/>
        </authorList>
    </citation>
    <scope>NUCLEOTIDE SEQUENCE [LARGE SCALE GENOMIC DNA]</scope>
    <source>
        <strain evidence="2">cv. Tatra</strain>
        <tissue evidence="1">Young leaves</tissue>
    </source>
</reference>
<evidence type="ECO:0000313" key="1">
    <source>
        <dbReference type="EMBL" id="PNY08586.1"/>
    </source>
</evidence>
<dbReference type="Proteomes" id="UP000236291">
    <property type="component" value="Unassembled WGS sequence"/>
</dbReference>
<dbReference type="STRING" id="57577.A0A2K3NZV9"/>
<gene>
    <name evidence="1" type="ORF">L195_g005113</name>
</gene>
<proteinExistence type="predicted"/>
<keyword evidence="1" id="KW-0413">Isomerase</keyword>
<evidence type="ECO:0000313" key="2">
    <source>
        <dbReference type="Proteomes" id="UP000236291"/>
    </source>
</evidence>
<dbReference type="GO" id="GO:0016853">
    <property type="term" value="F:isomerase activity"/>
    <property type="evidence" value="ECO:0007669"/>
    <property type="project" value="UniProtKB-KW"/>
</dbReference>
<feature type="non-terminal residue" evidence="1">
    <location>
        <position position="1"/>
    </location>
</feature>
<comment type="caution">
    <text evidence="1">The sequence shown here is derived from an EMBL/GenBank/DDBJ whole genome shotgun (WGS) entry which is preliminary data.</text>
</comment>
<accession>A0A2K3NZV9</accession>
<dbReference type="AlphaFoldDB" id="A0A2K3NZV9"/>
<protein>
    <submittedName>
        <fullName evidence="1">Peptidyl-prolyl cis-trans isomerase 4-like protein</fullName>
    </submittedName>
</protein>
<reference evidence="1 2" key="2">
    <citation type="journal article" date="2017" name="Front. Plant Sci.">
        <title>Gene Classification and Mining of Molecular Markers Useful in Red Clover (Trifolium pratense) Breeding.</title>
        <authorList>
            <person name="Istvanek J."/>
            <person name="Dluhosova J."/>
            <person name="Dluhos P."/>
            <person name="Patkova L."/>
            <person name="Nedelnik J."/>
            <person name="Repkova J."/>
        </authorList>
    </citation>
    <scope>NUCLEOTIDE SEQUENCE [LARGE SCALE GENOMIC DNA]</scope>
    <source>
        <strain evidence="2">cv. Tatra</strain>
        <tissue evidence="1">Young leaves</tissue>
    </source>
</reference>
<sequence>WPPDLQMDNALIDDRRIHMDCTGDATMKQSTKYILKDNNSQRGGHNARYEMVFDGDNTESPRRETKQY</sequence>
<dbReference type="EMBL" id="ASHM01002605">
    <property type="protein sequence ID" value="PNY08586.1"/>
    <property type="molecule type" value="Genomic_DNA"/>
</dbReference>
<organism evidence="1 2">
    <name type="scientific">Trifolium pratense</name>
    <name type="common">Red clover</name>
    <dbReference type="NCBI Taxonomy" id="57577"/>
    <lineage>
        <taxon>Eukaryota</taxon>
        <taxon>Viridiplantae</taxon>
        <taxon>Streptophyta</taxon>
        <taxon>Embryophyta</taxon>
        <taxon>Tracheophyta</taxon>
        <taxon>Spermatophyta</taxon>
        <taxon>Magnoliopsida</taxon>
        <taxon>eudicotyledons</taxon>
        <taxon>Gunneridae</taxon>
        <taxon>Pentapetalae</taxon>
        <taxon>rosids</taxon>
        <taxon>fabids</taxon>
        <taxon>Fabales</taxon>
        <taxon>Fabaceae</taxon>
        <taxon>Papilionoideae</taxon>
        <taxon>50 kb inversion clade</taxon>
        <taxon>NPAAA clade</taxon>
        <taxon>Hologalegina</taxon>
        <taxon>IRL clade</taxon>
        <taxon>Trifolieae</taxon>
        <taxon>Trifolium</taxon>
    </lineage>
</organism>